<name>A0A845VGX8_9GAMM</name>
<evidence type="ECO:0000256" key="11">
    <source>
        <dbReference type="PIRSR" id="PIRSR600760-2"/>
    </source>
</evidence>
<dbReference type="InterPro" id="IPR020583">
    <property type="entry name" value="Inositol_monoP_metal-BS"/>
</dbReference>
<dbReference type="PANTHER" id="PTHR20854">
    <property type="entry name" value="INOSITOL MONOPHOSPHATASE"/>
    <property type="match status" value="1"/>
</dbReference>
<evidence type="ECO:0000313" key="12">
    <source>
        <dbReference type="EMBL" id="NDY96459.1"/>
    </source>
</evidence>
<accession>A0A845VGX8</accession>
<feature type="binding site" evidence="11">
    <location>
        <position position="84"/>
    </location>
    <ligand>
        <name>Mg(2+)</name>
        <dbReference type="ChEBI" id="CHEBI:18420"/>
        <label>1</label>
        <note>catalytic</note>
    </ligand>
</feature>
<feature type="binding site" evidence="11">
    <location>
        <position position="69"/>
    </location>
    <ligand>
        <name>Mg(2+)</name>
        <dbReference type="ChEBI" id="CHEBI:18420"/>
        <label>1</label>
        <note>catalytic</note>
    </ligand>
</feature>
<comment type="catalytic activity">
    <reaction evidence="1">
        <text>a myo-inositol phosphate + H2O = myo-inositol + phosphate</text>
        <dbReference type="Rhea" id="RHEA:24056"/>
        <dbReference type="ChEBI" id="CHEBI:15377"/>
        <dbReference type="ChEBI" id="CHEBI:17268"/>
        <dbReference type="ChEBI" id="CHEBI:43474"/>
        <dbReference type="ChEBI" id="CHEBI:84139"/>
        <dbReference type="EC" id="3.1.3.25"/>
    </reaction>
</comment>
<dbReference type="Gene3D" id="3.40.190.80">
    <property type="match status" value="1"/>
</dbReference>
<dbReference type="Pfam" id="PF00459">
    <property type="entry name" value="Inositol_P"/>
    <property type="match status" value="1"/>
</dbReference>
<comment type="caution">
    <text evidence="12">The sequence shown here is derived from an EMBL/GenBank/DDBJ whole genome shotgun (WGS) entry which is preliminary data.</text>
</comment>
<reference evidence="12 13" key="1">
    <citation type="submission" date="2020-02" db="EMBL/GenBank/DDBJ databases">
        <authorList>
            <person name="Zhang X.-Y."/>
        </authorList>
    </citation>
    <scope>NUCLEOTIDE SEQUENCE [LARGE SCALE GENOMIC DNA]</scope>
    <source>
        <strain evidence="12 13">C33</strain>
    </source>
</reference>
<dbReference type="AlphaFoldDB" id="A0A845VGX8"/>
<dbReference type="GO" id="GO:0007165">
    <property type="term" value="P:signal transduction"/>
    <property type="evidence" value="ECO:0007669"/>
    <property type="project" value="TreeGrafter"/>
</dbReference>
<comment type="similarity">
    <text evidence="3">Belongs to the inositol monophosphatase superfamily.</text>
</comment>
<dbReference type="Gene3D" id="3.30.540.10">
    <property type="entry name" value="Fructose-1,6-Bisphosphatase, subunit A, domain 1"/>
    <property type="match status" value="1"/>
</dbReference>
<sequence>MVDLERALSVARQAAARADGIAMSYFQTANLAVERKSDASPVTVADRHCEEAIRETLRQAFPEHAVFGEEYGHEGESRCLWLVDPIDGTRSFIRGLPFWSVQIGLMIDGELMLGVSSAPAFGETAWALSGGAAFVNDRPARVREVARIEEADLSFGNLRSLAGGEGWGVAGQLVARAARSRGYGDFYSYHRLADGGQDAVIESDVNILDIAALTVICREAGARVTDLKGRSIDLATTSILAAGPNLHDQLLSLFHDA</sequence>
<dbReference type="EC" id="3.1.3.25" evidence="4"/>
<evidence type="ECO:0000256" key="5">
    <source>
        <dbReference type="ARBA" id="ARBA00022723"/>
    </source>
</evidence>
<evidence type="ECO:0000256" key="8">
    <source>
        <dbReference type="ARBA" id="ARBA00022842"/>
    </source>
</evidence>
<dbReference type="GO" id="GO:0008934">
    <property type="term" value="F:inositol monophosphate 1-phosphatase activity"/>
    <property type="evidence" value="ECO:0007669"/>
    <property type="project" value="TreeGrafter"/>
</dbReference>
<dbReference type="PROSITE" id="PS00629">
    <property type="entry name" value="IMP_1"/>
    <property type="match status" value="1"/>
</dbReference>
<keyword evidence="7" id="KW-0889">Transcription antitermination</keyword>
<organism evidence="12 13">
    <name type="scientific">Wenzhouxiangella limi</name>
    <dbReference type="NCBI Taxonomy" id="2707351"/>
    <lineage>
        <taxon>Bacteria</taxon>
        <taxon>Pseudomonadati</taxon>
        <taxon>Pseudomonadota</taxon>
        <taxon>Gammaproteobacteria</taxon>
        <taxon>Chromatiales</taxon>
        <taxon>Wenzhouxiangellaceae</taxon>
        <taxon>Wenzhouxiangella</taxon>
    </lineage>
</organism>
<dbReference type="Proteomes" id="UP000484885">
    <property type="component" value="Unassembled WGS sequence"/>
</dbReference>
<dbReference type="PANTHER" id="PTHR20854:SF4">
    <property type="entry name" value="INOSITOL-1-MONOPHOSPHATASE-RELATED"/>
    <property type="match status" value="1"/>
</dbReference>
<evidence type="ECO:0000256" key="2">
    <source>
        <dbReference type="ARBA" id="ARBA00001946"/>
    </source>
</evidence>
<evidence type="ECO:0000256" key="10">
    <source>
        <dbReference type="ARBA" id="ARBA00030730"/>
    </source>
</evidence>
<evidence type="ECO:0000256" key="6">
    <source>
        <dbReference type="ARBA" id="ARBA00022801"/>
    </source>
</evidence>
<feature type="binding site" evidence="11">
    <location>
        <position position="209"/>
    </location>
    <ligand>
        <name>Mg(2+)</name>
        <dbReference type="ChEBI" id="CHEBI:18420"/>
        <label>1</label>
        <note>catalytic</note>
    </ligand>
</feature>
<feature type="binding site" evidence="11">
    <location>
        <position position="87"/>
    </location>
    <ligand>
        <name>Mg(2+)</name>
        <dbReference type="ChEBI" id="CHEBI:18420"/>
        <label>1</label>
        <note>catalytic</note>
    </ligand>
</feature>
<gene>
    <name evidence="12" type="ORF">G3I74_12030</name>
</gene>
<comment type="cofactor">
    <cofactor evidence="2 11">
        <name>Mg(2+)</name>
        <dbReference type="ChEBI" id="CHEBI:18420"/>
    </cofactor>
</comment>
<dbReference type="GO" id="GO:0046872">
    <property type="term" value="F:metal ion binding"/>
    <property type="evidence" value="ECO:0007669"/>
    <property type="project" value="UniProtKB-KW"/>
</dbReference>
<keyword evidence="8 11" id="KW-0460">Magnesium</keyword>
<keyword evidence="5 11" id="KW-0479">Metal-binding</keyword>
<keyword evidence="7" id="KW-0805">Transcription regulation</keyword>
<dbReference type="InterPro" id="IPR000760">
    <property type="entry name" value="Inositol_monophosphatase-like"/>
</dbReference>
<feature type="binding site" evidence="11">
    <location>
        <position position="86"/>
    </location>
    <ligand>
        <name>Mg(2+)</name>
        <dbReference type="ChEBI" id="CHEBI:18420"/>
        <label>1</label>
        <note>catalytic</note>
    </ligand>
</feature>
<keyword evidence="6" id="KW-0378">Hydrolase</keyword>
<evidence type="ECO:0000256" key="4">
    <source>
        <dbReference type="ARBA" id="ARBA00013106"/>
    </source>
</evidence>
<keyword evidence="13" id="KW-1185">Reference proteome</keyword>
<proteinExistence type="inferred from homology"/>
<evidence type="ECO:0000256" key="1">
    <source>
        <dbReference type="ARBA" id="ARBA00001033"/>
    </source>
</evidence>
<evidence type="ECO:0000313" key="13">
    <source>
        <dbReference type="Proteomes" id="UP000484885"/>
    </source>
</evidence>
<dbReference type="EMBL" id="JAAGSC010000043">
    <property type="protein sequence ID" value="NDY96459.1"/>
    <property type="molecule type" value="Genomic_DNA"/>
</dbReference>
<dbReference type="PRINTS" id="PR00377">
    <property type="entry name" value="IMPHPHTASES"/>
</dbReference>
<evidence type="ECO:0000256" key="9">
    <source>
        <dbReference type="ARBA" id="ARBA00023884"/>
    </source>
</evidence>
<dbReference type="GO" id="GO:0006020">
    <property type="term" value="P:inositol metabolic process"/>
    <property type="evidence" value="ECO:0007669"/>
    <property type="project" value="TreeGrafter"/>
</dbReference>
<dbReference type="FunFam" id="3.30.540.10:FF:000003">
    <property type="entry name" value="Inositol-1-monophosphatase"/>
    <property type="match status" value="1"/>
</dbReference>
<evidence type="ECO:0000256" key="7">
    <source>
        <dbReference type="ARBA" id="ARBA00022814"/>
    </source>
</evidence>
<dbReference type="SUPFAM" id="SSF56655">
    <property type="entry name" value="Carbohydrate phosphatase"/>
    <property type="match status" value="1"/>
</dbReference>
<protein>
    <recommendedName>
        <fullName evidence="9">Nus factor SuhB</fullName>
        <ecNumber evidence="4">3.1.3.25</ecNumber>
    </recommendedName>
    <alternativeName>
        <fullName evidence="10">Inositol-1-monophosphatase</fullName>
    </alternativeName>
</protein>
<dbReference type="GO" id="GO:0031564">
    <property type="term" value="P:transcription antitermination"/>
    <property type="evidence" value="ECO:0007669"/>
    <property type="project" value="UniProtKB-KW"/>
</dbReference>
<keyword evidence="7" id="KW-0804">Transcription</keyword>
<evidence type="ECO:0000256" key="3">
    <source>
        <dbReference type="ARBA" id="ARBA00009759"/>
    </source>
</evidence>